<dbReference type="EMBL" id="LBMM01011753">
    <property type="protein sequence ID" value="KMQ86650.1"/>
    <property type="molecule type" value="Genomic_DNA"/>
</dbReference>
<dbReference type="Proteomes" id="UP000036403">
    <property type="component" value="Unassembled WGS sequence"/>
</dbReference>
<keyword evidence="1" id="KW-0812">Transmembrane</keyword>
<keyword evidence="1" id="KW-0472">Membrane</keyword>
<proteinExistence type="predicted"/>
<keyword evidence="1" id="KW-1133">Transmembrane helix</keyword>
<evidence type="ECO:0000256" key="1">
    <source>
        <dbReference type="SAM" id="Phobius"/>
    </source>
</evidence>
<organism evidence="2 3">
    <name type="scientific">Lasius niger</name>
    <name type="common">Black garden ant</name>
    <dbReference type="NCBI Taxonomy" id="67767"/>
    <lineage>
        <taxon>Eukaryota</taxon>
        <taxon>Metazoa</taxon>
        <taxon>Ecdysozoa</taxon>
        <taxon>Arthropoda</taxon>
        <taxon>Hexapoda</taxon>
        <taxon>Insecta</taxon>
        <taxon>Pterygota</taxon>
        <taxon>Neoptera</taxon>
        <taxon>Endopterygota</taxon>
        <taxon>Hymenoptera</taxon>
        <taxon>Apocrita</taxon>
        <taxon>Aculeata</taxon>
        <taxon>Formicoidea</taxon>
        <taxon>Formicidae</taxon>
        <taxon>Formicinae</taxon>
        <taxon>Lasius</taxon>
        <taxon>Lasius</taxon>
    </lineage>
</organism>
<feature type="transmembrane region" description="Helical" evidence="1">
    <location>
        <begin position="12"/>
        <end position="29"/>
    </location>
</feature>
<reference evidence="2 3" key="1">
    <citation type="submission" date="2015-04" db="EMBL/GenBank/DDBJ databases">
        <title>Lasius niger genome sequencing.</title>
        <authorList>
            <person name="Konorov E.A."/>
            <person name="Nikitin M.A."/>
            <person name="Kirill M.V."/>
            <person name="Chang P."/>
        </authorList>
    </citation>
    <scope>NUCLEOTIDE SEQUENCE [LARGE SCALE GENOMIC DNA]</scope>
    <source>
        <tissue evidence="2">Whole</tissue>
    </source>
</reference>
<sequence length="92" mass="10561">MEDNADSSALYLAHWLWISGGGLSSQLKLRVQRRWIMRLAAKVSGVKKPIGSKIRANSESIVRLVHFRSHGFTWKPKLSVLEYQRSLKTLRN</sequence>
<dbReference type="AlphaFoldDB" id="A0A0J7N1X5"/>
<accession>A0A0J7N1X5</accession>
<keyword evidence="3" id="KW-1185">Reference proteome</keyword>
<gene>
    <name evidence="2" type="ORF">RF55_14315</name>
</gene>
<dbReference type="PaxDb" id="67767-A0A0J7N1X5"/>
<evidence type="ECO:0000313" key="2">
    <source>
        <dbReference type="EMBL" id="KMQ86650.1"/>
    </source>
</evidence>
<comment type="caution">
    <text evidence="2">The sequence shown here is derived from an EMBL/GenBank/DDBJ whole genome shotgun (WGS) entry which is preliminary data.</text>
</comment>
<evidence type="ECO:0000313" key="3">
    <source>
        <dbReference type="Proteomes" id="UP000036403"/>
    </source>
</evidence>
<protein>
    <submittedName>
        <fullName evidence="2">Type i secretion membrane fusion</fullName>
    </submittedName>
</protein>
<name>A0A0J7N1X5_LASNI</name>